<reference evidence="2 3" key="1">
    <citation type="submission" date="2024-02" db="EMBL/GenBank/DDBJ databases">
        <title>Discinaceae phylogenomics.</title>
        <authorList>
            <person name="Dirks A.C."/>
            <person name="James T.Y."/>
        </authorList>
    </citation>
    <scope>NUCLEOTIDE SEQUENCE [LARGE SCALE GENOMIC DNA]</scope>
    <source>
        <strain evidence="2 3">ACD0624</strain>
    </source>
</reference>
<sequence length="205" mass="22167">MSKSGPSTGNNRQTDFPAMSDRPPHDFGCPASKRVYSLNEIEQNFNIRSTIFGNTSGPGPDGRPPNTPFRTATPDSARPEFKLDCRLLHEAITRSCTGLQGGLPQDTINEQVTAAVILMGMDERGGVSYEPTLADIRYHEYCCGGVVGPGEPREEIMADVQLVHEAIEQDKKTKPNLSFGKAAGRHGGRVTSTLGASFTDVGMRQ</sequence>
<dbReference type="EMBL" id="JBBBZM010000043">
    <property type="protein sequence ID" value="KAL0636819.1"/>
    <property type="molecule type" value="Genomic_DNA"/>
</dbReference>
<keyword evidence="3" id="KW-1185">Reference proteome</keyword>
<protein>
    <submittedName>
        <fullName evidence="2">Uncharacterized protein</fullName>
    </submittedName>
</protein>
<feature type="region of interest" description="Disordered" evidence="1">
    <location>
        <begin position="50"/>
        <end position="76"/>
    </location>
</feature>
<feature type="region of interest" description="Disordered" evidence="1">
    <location>
        <begin position="1"/>
        <end position="30"/>
    </location>
</feature>
<evidence type="ECO:0000313" key="2">
    <source>
        <dbReference type="EMBL" id="KAL0636819.1"/>
    </source>
</evidence>
<organism evidence="2 3">
    <name type="scientific">Discina gigas</name>
    <dbReference type="NCBI Taxonomy" id="1032678"/>
    <lineage>
        <taxon>Eukaryota</taxon>
        <taxon>Fungi</taxon>
        <taxon>Dikarya</taxon>
        <taxon>Ascomycota</taxon>
        <taxon>Pezizomycotina</taxon>
        <taxon>Pezizomycetes</taxon>
        <taxon>Pezizales</taxon>
        <taxon>Discinaceae</taxon>
        <taxon>Discina</taxon>
    </lineage>
</organism>
<accession>A0ABR3GLM4</accession>
<feature type="compositionally biased region" description="Polar residues" evidence="1">
    <location>
        <begin position="1"/>
        <end position="14"/>
    </location>
</feature>
<name>A0ABR3GLM4_9PEZI</name>
<proteinExistence type="predicted"/>
<dbReference type="Proteomes" id="UP001447188">
    <property type="component" value="Unassembled WGS sequence"/>
</dbReference>
<comment type="caution">
    <text evidence="2">The sequence shown here is derived from an EMBL/GenBank/DDBJ whole genome shotgun (WGS) entry which is preliminary data.</text>
</comment>
<gene>
    <name evidence="2" type="ORF">Q9L58_004177</name>
</gene>
<evidence type="ECO:0000313" key="3">
    <source>
        <dbReference type="Proteomes" id="UP001447188"/>
    </source>
</evidence>
<evidence type="ECO:0000256" key="1">
    <source>
        <dbReference type="SAM" id="MobiDB-lite"/>
    </source>
</evidence>